<dbReference type="InterPro" id="IPR043869">
    <property type="entry name" value="DUF5829"/>
</dbReference>
<reference evidence="2 3" key="1">
    <citation type="submission" date="2015-04" db="EMBL/GenBank/DDBJ databases">
        <title>Complete genome of flavobacterium.</title>
        <authorList>
            <person name="Kwon Y.M."/>
            <person name="Kim S.-J."/>
        </authorList>
    </citation>
    <scope>NUCLEOTIDE SEQUENCE [LARGE SCALE GENOMIC DNA]</scope>
    <source>
        <strain evidence="2 3">DK169</strain>
    </source>
</reference>
<sequence>MHPHKTSTPFLFFFVLLIGIHSSSFAQQRKANNKVALNFNHLYFVIDSTALNAINSSDFVTDELVALENRTTEANGQTWTGTYMYGDENYIEFFDSAGLSGIYGTVPKGVGGIAFSVNKVGDLNTLKSQLEKTYTLDTFTRKRNYGKKIVPWFKSLSVKDSIFNSKTLLTSWVMEYKKEYYYHNGFIHQNDSLLRKNYLLDFEEKRKNKIVKRFSGVTLTLNQIETQFYKKWFKSIGYVETHPNQYVSPEGFLISIKSRKPSNSMVIESISFDTSQPTKDQIHYFGKNVSIEIKNNKGVFWFLQN</sequence>
<protein>
    <submittedName>
        <fullName evidence="2">Uncharacterized protein</fullName>
    </submittedName>
</protein>
<evidence type="ECO:0000313" key="2">
    <source>
        <dbReference type="EMBL" id="KQC30842.1"/>
    </source>
</evidence>
<dbReference type="Proteomes" id="UP000050827">
    <property type="component" value="Unassembled WGS sequence"/>
</dbReference>
<dbReference type="STRING" id="346185.AAY42_13810"/>
<keyword evidence="1" id="KW-0732">Signal</keyword>
<accession>A0A0Q1BJJ3</accession>
<gene>
    <name evidence="2" type="ORF">AAY42_13810</name>
</gene>
<evidence type="ECO:0000256" key="1">
    <source>
        <dbReference type="SAM" id="SignalP"/>
    </source>
</evidence>
<dbReference type="Pfam" id="PF19147">
    <property type="entry name" value="DUF5829"/>
    <property type="match status" value="1"/>
</dbReference>
<evidence type="ECO:0000313" key="3">
    <source>
        <dbReference type="Proteomes" id="UP000050827"/>
    </source>
</evidence>
<dbReference type="AlphaFoldDB" id="A0A0Q1BJJ3"/>
<keyword evidence="3" id="KW-1185">Reference proteome</keyword>
<feature type="chain" id="PRO_5006188754" evidence="1">
    <location>
        <begin position="27"/>
        <end position="305"/>
    </location>
</feature>
<organism evidence="2 3">
    <name type="scientific">Flagellimonas eckloniae</name>
    <dbReference type="NCBI Taxonomy" id="346185"/>
    <lineage>
        <taxon>Bacteria</taxon>
        <taxon>Pseudomonadati</taxon>
        <taxon>Bacteroidota</taxon>
        <taxon>Flavobacteriia</taxon>
        <taxon>Flavobacteriales</taxon>
        <taxon>Flavobacteriaceae</taxon>
        <taxon>Flagellimonas</taxon>
    </lineage>
</organism>
<proteinExistence type="predicted"/>
<dbReference type="EMBL" id="LCTZ01000002">
    <property type="protein sequence ID" value="KQC30842.1"/>
    <property type="molecule type" value="Genomic_DNA"/>
</dbReference>
<feature type="signal peptide" evidence="1">
    <location>
        <begin position="1"/>
        <end position="26"/>
    </location>
</feature>
<dbReference type="RefSeq" id="WP_055396217.1">
    <property type="nucleotide sequence ID" value="NZ_LCTZ01000002.1"/>
</dbReference>
<dbReference type="OrthoDB" id="1156513at2"/>
<name>A0A0Q1BJJ3_9FLAO</name>
<comment type="caution">
    <text evidence="2">The sequence shown here is derived from an EMBL/GenBank/DDBJ whole genome shotgun (WGS) entry which is preliminary data.</text>
</comment>